<dbReference type="Gene3D" id="3.40.50.880">
    <property type="match status" value="1"/>
</dbReference>
<evidence type="ECO:0000313" key="7">
    <source>
        <dbReference type="Proteomes" id="UP001418796"/>
    </source>
</evidence>
<accession>A0ABU9VLR5</accession>
<evidence type="ECO:0000313" key="6">
    <source>
        <dbReference type="EMBL" id="MEN0644640.1"/>
    </source>
</evidence>
<dbReference type="Gene3D" id="3.20.20.80">
    <property type="entry name" value="Glycosidases"/>
    <property type="match status" value="1"/>
</dbReference>
<dbReference type="RefSeq" id="WP_343131289.1">
    <property type="nucleotide sequence ID" value="NZ_JBCITK010000001.1"/>
</dbReference>
<dbReference type="Pfam" id="PF02449">
    <property type="entry name" value="Glyco_hydro_42"/>
    <property type="match status" value="1"/>
</dbReference>
<dbReference type="EC" id="3.2.1.23" evidence="6"/>
<keyword evidence="7" id="KW-1185">Reference proteome</keyword>
<dbReference type="PANTHER" id="PTHR36447:SF2">
    <property type="entry name" value="BETA-GALACTOSIDASE YESZ"/>
    <property type="match status" value="1"/>
</dbReference>
<dbReference type="InterPro" id="IPR003476">
    <property type="entry name" value="Glyco_hydro_42"/>
</dbReference>
<organism evidence="6 7">
    <name type="scientific">Alkalicoccobacillus gibsonii</name>
    <dbReference type="NCBI Taxonomy" id="79881"/>
    <lineage>
        <taxon>Bacteria</taxon>
        <taxon>Bacillati</taxon>
        <taxon>Bacillota</taxon>
        <taxon>Bacilli</taxon>
        <taxon>Bacillales</taxon>
        <taxon>Bacillaceae</taxon>
        <taxon>Alkalicoccobacillus</taxon>
    </lineage>
</organism>
<evidence type="ECO:0000259" key="5">
    <source>
        <dbReference type="Pfam" id="PF02449"/>
    </source>
</evidence>
<evidence type="ECO:0000256" key="2">
    <source>
        <dbReference type="ARBA" id="ARBA00022801"/>
    </source>
</evidence>
<dbReference type="InterPro" id="IPR017853">
    <property type="entry name" value="GH"/>
</dbReference>
<evidence type="ECO:0000256" key="1">
    <source>
        <dbReference type="ARBA" id="ARBA00022723"/>
    </source>
</evidence>
<dbReference type="InterPro" id="IPR013529">
    <property type="entry name" value="Glyco_hydro_42_N"/>
</dbReference>
<dbReference type="CDD" id="cd03143">
    <property type="entry name" value="A4_beta-galactosidase_middle_domain"/>
    <property type="match status" value="1"/>
</dbReference>
<sequence>MSTLFFYDSTFPFDGVRPSDSQLASLQDIANTDELEKALASGNYQTLVHLHGSYFPKKHWHTILRFLKGGGGLVHLGDIPFRFPVYKENDEWKIEVEQTSYHQHLNIHEALQVNSTKVRELVSSADRPLLDGYEKAFSIQPTYGFVLHPTKQDDQPHENGSSGPMDAHIYPMLKGISEEGREISAPVVLIENTKGSFAGGRWIFINQQTDDLFWEHGAELLNEVASYTSEGVTEIWVKPGYASYYPGETPTLTIQLQSLAQIKGKQWTMQLHVLKDGSDEINYQEVVTFDESREWSSLRRTMPFQVEEGFYTIHVKAISSTGEVIHFNQGFWGFSETLLQEGTPLVAGRDYFEKDGKPFPIVGMTYMTSDVARKFLFMPNALVWDQDMDQMRQAGINHIRSGIWTAWRQIMYVDGHPYEEVLRAIDAFVLTAKKNDLDLCFTFFAFTPEMWEGKNPYLDPRSLDAQKRFIAAIVSRYKKATHLHWDLINEPSMFDPKRIFSGPRSARDSFEIKAFQQWTKEKYGTIRKVQEAWNYSSVELPSFEEITPPEPEDMNFDVQDMRTPAKNLIWRDYTLFTMAMHNQWAQDLSKTIQTINSDRLITVGQDEALRSQRPTPFFYESVVDYTTNHTWWQMDHLVWDGVFTKTPSKPNLVQETGIMYLEQPDGRAKRSEEELRNILERKYAYAFSTGGAGAVQWLWNTNFYMDNVNESNIGALRADGTEKPEADVSYDFGAFINEAKELFIDRKLEEVAVVYPYSNDFSTRKLAFEATTKAVRTLSYECNVHARGFSEYHLHDLNKDKPKLVIVPSAHNFSEEAFNQLLEYVDQGGTVLYTGPLRLNEGWKTTERLKDELGKSTLLNVLREESLILGEKTLPVSFGERKIAELSKEQLDDTKSASVKTLTIGQGTFIWSPLPVELNDRVETVKALYGFALQQASIGEELIWEKGGDHPGIYGRRLSFEHGDLYIFVSECAGDVDVEVTNPVLDRTYSVTIEQERSVMFCTDAKGEMVATYRPKEVTVQSEGLTV</sequence>
<dbReference type="SUPFAM" id="SSF51445">
    <property type="entry name" value="(Trans)glycosidases"/>
    <property type="match status" value="1"/>
</dbReference>
<keyword evidence="3" id="KW-0862">Zinc</keyword>
<evidence type="ECO:0000256" key="4">
    <source>
        <dbReference type="ARBA" id="ARBA00023295"/>
    </source>
</evidence>
<dbReference type="EMBL" id="JBCITK010000001">
    <property type="protein sequence ID" value="MEN0644640.1"/>
    <property type="molecule type" value="Genomic_DNA"/>
</dbReference>
<dbReference type="PANTHER" id="PTHR36447">
    <property type="entry name" value="BETA-GALACTOSIDASE GANA"/>
    <property type="match status" value="1"/>
</dbReference>
<reference evidence="6 7" key="1">
    <citation type="submission" date="2024-03" db="EMBL/GenBank/DDBJ databases">
        <title>Bacilli Hybrid Assemblies.</title>
        <authorList>
            <person name="Kovac J."/>
        </authorList>
    </citation>
    <scope>NUCLEOTIDE SEQUENCE [LARGE SCALE GENOMIC DNA]</scope>
    <source>
        <strain evidence="6 7">FSL R7-0666</strain>
    </source>
</reference>
<evidence type="ECO:0000256" key="3">
    <source>
        <dbReference type="ARBA" id="ARBA00022833"/>
    </source>
</evidence>
<dbReference type="Proteomes" id="UP001418796">
    <property type="component" value="Unassembled WGS sequence"/>
</dbReference>
<name>A0ABU9VLR5_9BACI</name>
<keyword evidence="2 6" id="KW-0378">Hydrolase</keyword>
<feature type="domain" description="Glycoside hydrolase family 42 N-terminal" evidence="5">
    <location>
        <begin position="467"/>
        <end position="603"/>
    </location>
</feature>
<dbReference type="InterPro" id="IPR029062">
    <property type="entry name" value="Class_I_gatase-like"/>
</dbReference>
<gene>
    <name evidence="6" type="ORF">MKY91_15925</name>
</gene>
<dbReference type="GO" id="GO:0004565">
    <property type="term" value="F:beta-galactosidase activity"/>
    <property type="evidence" value="ECO:0007669"/>
    <property type="project" value="UniProtKB-EC"/>
</dbReference>
<keyword evidence="1" id="KW-0479">Metal-binding</keyword>
<keyword evidence="4 6" id="KW-0326">Glycosidase</keyword>
<proteinExistence type="predicted"/>
<comment type="caution">
    <text evidence="6">The sequence shown here is derived from an EMBL/GenBank/DDBJ whole genome shotgun (WGS) entry which is preliminary data.</text>
</comment>
<protein>
    <submittedName>
        <fullName evidence="6">Beta-galactosidase</fullName>
        <ecNumber evidence="6">3.2.1.23</ecNumber>
    </submittedName>
</protein>